<reference evidence="2 3" key="1">
    <citation type="submission" date="2020-08" db="EMBL/GenBank/DDBJ databases">
        <title>Sequencing the genomes of 1000 actinobacteria strains.</title>
        <authorList>
            <person name="Klenk H.-P."/>
        </authorList>
    </citation>
    <scope>NUCLEOTIDE SEQUENCE [LARGE SCALE GENOMIC DNA]</scope>
    <source>
        <strain evidence="2 3">DSM 45823</strain>
    </source>
</reference>
<accession>A0A7W3MV17</accession>
<evidence type="ECO:0000313" key="3">
    <source>
        <dbReference type="Proteomes" id="UP000539313"/>
    </source>
</evidence>
<evidence type="ECO:0000256" key="1">
    <source>
        <dbReference type="SAM" id="MobiDB-lite"/>
    </source>
</evidence>
<feature type="region of interest" description="Disordered" evidence="1">
    <location>
        <begin position="16"/>
        <end position="39"/>
    </location>
</feature>
<gene>
    <name evidence="2" type="ORF">HNR21_001339</name>
</gene>
<evidence type="ECO:0000313" key="2">
    <source>
        <dbReference type="EMBL" id="MBA9002457.1"/>
    </source>
</evidence>
<name>A0A7W3MV17_9ACTN</name>
<keyword evidence="3" id="KW-1185">Reference proteome</keyword>
<proteinExistence type="predicted"/>
<comment type="caution">
    <text evidence="2">The sequence shown here is derived from an EMBL/GenBank/DDBJ whole genome shotgun (WGS) entry which is preliminary data.</text>
</comment>
<dbReference type="EMBL" id="JACJII010000001">
    <property type="protein sequence ID" value="MBA9002457.1"/>
    <property type="molecule type" value="Genomic_DNA"/>
</dbReference>
<dbReference type="AlphaFoldDB" id="A0A7W3MV17"/>
<sequence>MGYWMFLSRHEADEADEVAAPLDRPGGSRAAPAHGRAGP</sequence>
<organism evidence="2 3">
    <name type="scientific">Thermomonospora cellulosilytica</name>
    <dbReference type="NCBI Taxonomy" id="1411118"/>
    <lineage>
        <taxon>Bacteria</taxon>
        <taxon>Bacillati</taxon>
        <taxon>Actinomycetota</taxon>
        <taxon>Actinomycetes</taxon>
        <taxon>Streptosporangiales</taxon>
        <taxon>Thermomonosporaceae</taxon>
        <taxon>Thermomonospora</taxon>
    </lineage>
</organism>
<dbReference type="Proteomes" id="UP000539313">
    <property type="component" value="Unassembled WGS sequence"/>
</dbReference>
<protein>
    <submittedName>
        <fullName evidence="2">Uncharacterized protein</fullName>
    </submittedName>
</protein>